<gene>
    <name evidence="2" type="ORF">I553_3406</name>
</gene>
<reference evidence="2" key="1">
    <citation type="submission" date="2014-01" db="EMBL/GenBank/DDBJ databases">
        <authorList>
            <person name="Brown-Elliot B."/>
            <person name="Wallace R."/>
            <person name="Lenaerts A."/>
            <person name="Ordway D."/>
            <person name="DeGroote M.A."/>
            <person name="Parker T."/>
            <person name="Sizemore C."/>
            <person name="Tallon L.J."/>
            <person name="Sadzewicz L.K."/>
            <person name="Sengamalay N."/>
            <person name="Fraser C.M."/>
            <person name="Hine E."/>
            <person name="Shefchek K.A."/>
            <person name="Das S.P."/>
            <person name="Tettelin H."/>
        </authorList>
    </citation>
    <scope>NUCLEOTIDE SEQUENCE [LARGE SCALE GENOMIC DNA]</scope>
    <source>
        <strain evidence="2">4042</strain>
    </source>
</reference>
<accession>X7ZYW5</accession>
<dbReference type="AlphaFoldDB" id="X7ZYW5"/>
<name>X7ZYW5_MYCXE</name>
<evidence type="ECO:0000313" key="2">
    <source>
        <dbReference type="EMBL" id="EUA23918.1"/>
    </source>
</evidence>
<proteinExistence type="predicted"/>
<sequence length="52" mass="5510">MRGEAQAPRKDPIFDEAQIEALGAYVQANGGGPTLVREPDGSLAQKSLRGKD</sequence>
<comment type="caution">
    <text evidence="2">The sequence shown here is derived from an EMBL/GenBank/DDBJ whole genome shotgun (WGS) entry which is preliminary data.</text>
</comment>
<evidence type="ECO:0000256" key="1">
    <source>
        <dbReference type="SAM" id="MobiDB-lite"/>
    </source>
</evidence>
<feature type="region of interest" description="Disordered" evidence="1">
    <location>
        <begin position="29"/>
        <end position="52"/>
    </location>
</feature>
<dbReference type="EMBL" id="JAOB01000068">
    <property type="protein sequence ID" value="EUA23918.1"/>
    <property type="molecule type" value="Genomic_DNA"/>
</dbReference>
<organism evidence="2">
    <name type="scientific">Mycobacterium xenopi 4042</name>
    <dbReference type="NCBI Taxonomy" id="1299334"/>
    <lineage>
        <taxon>Bacteria</taxon>
        <taxon>Bacillati</taxon>
        <taxon>Actinomycetota</taxon>
        <taxon>Actinomycetes</taxon>
        <taxon>Mycobacteriales</taxon>
        <taxon>Mycobacteriaceae</taxon>
        <taxon>Mycobacterium</taxon>
    </lineage>
</organism>
<dbReference type="PATRIC" id="fig|1299334.3.peg.6842"/>
<protein>
    <submittedName>
        <fullName evidence="2">Menaquinol-cytochrome c reductase cytochrome c subunit domain protein</fullName>
    </submittedName>
</protein>